<dbReference type="SUPFAM" id="SSF48452">
    <property type="entry name" value="TPR-like"/>
    <property type="match status" value="2"/>
</dbReference>
<sequence>MNKPSDAGSPQEGSNTSSRVLDSINVRVTSTEGSQGQSASKSGAMTLSSASMSATGGISSSYIMSFTVENQHTRFLSSLSLLNDSQIALMLQSDTLEFCRKLQESLSQHLLHPNSLASRSVLTATAANIIFKSIACVLEWQGKDEARGLAGEDDTSSRKAALCQAFVGLATFCEERQIMVEQQHRKTYVQILKELAKLHARQGEAIQARQMLETAVLTESTFCPKTSEQKLSLATIRNDLALLCMELQDMDAALQHYQTALNLQREALQDEPGHPAIIMTLQSMAQLYIRCGMHDEALKTYHYILILLQQQDSSAKRTEMAATLSSMGLVYYALRDYSSALQHYKQVLTIQSHLQHDNDDTGVHRHFEIATTLNSIGMILCEVGSYDEARDTLQASLAKHLELFRAAKTLFLDHQNETSLHRHNGAISAVLYNLAVVYIQRGEDEIALQLFQKSIQFKKAVFGGRACPEMATNLQKLGGIHLERGEHKVAIVYLEEALQMLKQSVLSYQSADKRKDDGANVAPVETLYHQLIIVGNLHLASGNIPGMMSYMVEACRLMGNADAIQRTGLFTLGAYSMNRIHPRCAPAA</sequence>
<comment type="caution">
    <text evidence="5">The sequence shown here is derived from an EMBL/GenBank/DDBJ whole genome shotgun (WGS) entry which is preliminary data.</text>
</comment>
<proteinExistence type="predicted"/>
<evidence type="ECO:0000256" key="1">
    <source>
        <dbReference type="ARBA" id="ARBA00022737"/>
    </source>
</evidence>
<reference evidence="5" key="1">
    <citation type="submission" date="2020-06" db="EMBL/GenBank/DDBJ databases">
        <authorList>
            <consortium name="Plant Systems Biology data submission"/>
        </authorList>
    </citation>
    <scope>NUCLEOTIDE SEQUENCE</scope>
    <source>
        <strain evidence="5">D6</strain>
    </source>
</reference>
<evidence type="ECO:0000256" key="2">
    <source>
        <dbReference type="ARBA" id="ARBA00022803"/>
    </source>
</evidence>
<dbReference type="PROSITE" id="PS50005">
    <property type="entry name" value="TPR"/>
    <property type="match status" value="2"/>
</dbReference>
<feature type="region of interest" description="Disordered" evidence="4">
    <location>
        <begin position="1"/>
        <end position="24"/>
    </location>
</feature>
<dbReference type="SMART" id="SM00028">
    <property type="entry name" value="TPR"/>
    <property type="match status" value="7"/>
</dbReference>
<dbReference type="PANTHER" id="PTHR45641:SF19">
    <property type="entry name" value="NEPHROCYSTIN-3"/>
    <property type="match status" value="1"/>
</dbReference>
<dbReference type="Gene3D" id="1.25.40.10">
    <property type="entry name" value="Tetratricopeptide repeat domain"/>
    <property type="match status" value="2"/>
</dbReference>
<dbReference type="Proteomes" id="UP001153069">
    <property type="component" value="Unassembled WGS sequence"/>
</dbReference>
<evidence type="ECO:0000256" key="3">
    <source>
        <dbReference type="PROSITE-ProRule" id="PRU00339"/>
    </source>
</evidence>
<gene>
    <name evidence="5" type="ORF">SEMRO_1154_G247100.1</name>
</gene>
<protein>
    <submittedName>
        <fullName evidence="5">Kinesin light chain</fullName>
    </submittedName>
</protein>
<dbReference type="PANTHER" id="PTHR45641">
    <property type="entry name" value="TETRATRICOPEPTIDE REPEAT PROTEIN (AFU_ORTHOLOGUE AFUA_6G03870)"/>
    <property type="match status" value="1"/>
</dbReference>
<keyword evidence="2 3" id="KW-0802">TPR repeat</keyword>
<feature type="compositionally biased region" description="Polar residues" evidence="4">
    <location>
        <begin position="11"/>
        <end position="24"/>
    </location>
</feature>
<keyword evidence="6" id="KW-1185">Reference proteome</keyword>
<dbReference type="Pfam" id="PF13374">
    <property type="entry name" value="TPR_10"/>
    <property type="match status" value="2"/>
</dbReference>
<organism evidence="5 6">
    <name type="scientific">Seminavis robusta</name>
    <dbReference type="NCBI Taxonomy" id="568900"/>
    <lineage>
        <taxon>Eukaryota</taxon>
        <taxon>Sar</taxon>
        <taxon>Stramenopiles</taxon>
        <taxon>Ochrophyta</taxon>
        <taxon>Bacillariophyta</taxon>
        <taxon>Bacillariophyceae</taxon>
        <taxon>Bacillariophycidae</taxon>
        <taxon>Naviculales</taxon>
        <taxon>Naviculaceae</taxon>
        <taxon>Seminavis</taxon>
    </lineage>
</organism>
<dbReference type="Pfam" id="PF13424">
    <property type="entry name" value="TPR_12"/>
    <property type="match status" value="2"/>
</dbReference>
<name>A0A9N8HP84_9STRA</name>
<feature type="repeat" description="TPR" evidence="3">
    <location>
        <begin position="321"/>
        <end position="354"/>
    </location>
</feature>
<keyword evidence="1" id="KW-0677">Repeat</keyword>
<dbReference type="InterPro" id="IPR011990">
    <property type="entry name" value="TPR-like_helical_dom_sf"/>
</dbReference>
<accession>A0A9N8HP84</accession>
<feature type="repeat" description="TPR" evidence="3">
    <location>
        <begin position="428"/>
        <end position="461"/>
    </location>
</feature>
<evidence type="ECO:0000256" key="4">
    <source>
        <dbReference type="SAM" id="MobiDB-lite"/>
    </source>
</evidence>
<evidence type="ECO:0000313" key="6">
    <source>
        <dbReference type="Proteomes" id="UP001153069"/>
    </source>
</evidence>
<dbReference type="EMBL" id="CAICTM010001152">
    <property type="protein sequence ID" value="CAB9521006.1"/>
    <property type="molecule type" value="Genomic_DNA"/>
</dbReference>
<evidence type="ECO:0000313" key="5">
    <source>
        <dbReference type="EMBL" id="CAB9521006.1"/>
    </source>
</evidence>
<dbReference type="InterPro" id="IPR019734">
    <property type="entry name" value="TPR_rpt"/>
</dbReference>
<dbReference type="OrthoDB" id="197174at2759"/>
<dbReference type="AlphaFoldDB" id="A0A9N8HP84"/>